<dbReference type="GO" id="GO:0045840">
    <property type="term" value="P:positive regulation of mitotic nuclear division"/>
    <property type="evidence" value="ECO:0007669"/>
    <property type="project" value="Ensembl"/>
</dbReference>
<evidence type="ECO:0000256" key="4">
    <source>
        <dbReference type="ARBA" id="ARBA00022490"/>
    </source>
</evidence>
<dbReference type="GO" id="GO:0010718">
    <property type="term" value="P:positive regulation of epithelial to mesenchymal transition"/>
    <property type="evidence" value="ECO:0007669"/>
    <property type="project" value="Ensembl"/>
</dbReference>
<dbReference type="GO" id="GO:0071466">
    <property type="term" value="P:cellular response to xenobiotic stimulus"/>
    <property type="evidence" value="ECO:0007669"/>
    <property type="project" value="Ensembl"/>
</dbReference>
<dbReference type="GO" id="GO:0030593">
    <property type="term" value="P:neutrophil chemotaxis"/>
    <property type="evidence" value="ECO:0007669"/>
    <property type="project" value="Ensembl"/>
</dbReference>
<dbReference type="GO" id="GO:0033198">
    <property type="term" value="P:response to ATP"/>
    <property type="evidence" value="ECO:0007669"/>
    <property type="project" value="Ensembl"/>
</dbReference>
<dbReference type="GO" id="GO:0045429">
    <property type="term" value="P:positive regulation of nitric oxide biosynthetic process"/>
    <property type="evidence" value="ECO:0007669"/>
    <property type="project" value="Ensembl"/>
</dbReference>
<name>A0A8C5K297_JACJA</name>
<evidence type="ECO:0000313" key="14">
    <source>
        <dbReference type="Ensembl" id="ENSJJAP00000003810.1"/>
    </source>
</evidence>
<dbReference type="GO" id="GO:0005764">
    <property type="term" value="C:lysosome"/>
    <property type="evidence" value="ECO:0007669"/>
    <property type="project" value="UniProtKB-SubCell"/>
</dbReference>
<dbReference type="GO" id="GO:2000556">
    <property type="term" value="P:positive regulation of T-helper 1 cell cytokine production"/>
    <property type="evidence" value="ECO:0007669"/>
    <property type="project" value="Ensembl"/>
</dbReference>
<protein>
    <recommendedName>
        <fullName evidence="11 12">Multifunctional fusion protein</fullName>
    </recommendedName>
    <domain>
        <recommendedName>
            <fullName evidence="11">Interleukin-1</fullName>
        </recommendedName>
    </domain>
    <domain>
        <recommendedName>
            <fullName evidence="12">Interleukin-1 beta</fullName>
        </recommendedName>
    </domain>
</protein>
<comment type="function">
    <text evidence="12">Potent pro-inflammatory cytokine. Initially discovered as the major endogenous pyrogen, induces prostaglandin synthesis, neutrophil influx and activation, T-cell activation and cytokine production, B-cell activation and antibody production, and fibroblast proliferation and collagen production. Promotes Th17 differentiation of T-cells. Synergizes with IL12/interleukin-12 to induce IFNG synthesis from T-helper 1 (Th1) cells. Plays a role in angiogenesis by inducing VEGF production synergistically with TNF and IL6. Involved in transduction of inflammation downstream of pyroptosis: its mature form is specifically released in the extracellular milieu by passing through the gasdermin-D (GSDMD) pore.</text>
</comment>
<dbReference type="GO" id="GO:0097398">
    <property type="term" value="P:cellular response to interleukin-17"/>
    <property type="evidence" value="ECO:0007669"/>
    <property type="project" value="Ensembl"/>
</dbReference>
<dbReference type="GO" id="GO:0035234">
    <property type="term" value="P:ectopic germ cell programmed cell death"/>
    <property type="evidence" value="ECO:0007669"/>
    <property type="project" value="Ensembl"/>
</dbReference>
<evidence type="ECO:0000256" key="8">
    <source>
        <dbReference type="ARBA" id="ARBA00023198"/>
    </source>
</evidence>
<keyword evidence="5 11" id="KW-0202">Cytokine</keyword>
<dbReference type="PRINTS" id="PR00262">
    <property type="entry name" value="IL1HBGF"/>
</dbReference>
<dbReference type="GO" id="GO:0032308">
    <property type="term" value="P:positive regulation of prostaglandin secretion"/>
    <property type="evidence" value="ECO:0007669"/>
    <property type="project" value="Ensembl"/>
</dbReference>
<dbReference type="Proteomes" id="UP000694385">
    <property type="component" value="Unassembled WGS sequence"/>
</dbReference>
<dbReference type="InterPro" id="IPR000975">
    <property type="entry name" value="IL-1_fam"/>
</dbReference>
<dbReference type="GO" id="GO:0031622">
    <property type="term" value="P:positive regulation of fever generation"/>
    <property type="evidence" value="ECO:0007669"/>
    <property type="project" value="Ensembl"/>
</dbReference>
<dbReference type="GO" id="GO:0001660">
    <property type="term" value="P:fever generation"/>
    <property type="evidence" value="ECO:0007669"/>
    <property type="project" value="UniProtKB-UniRule"/>
</dbReference>
<dbReference type="GO" id="GO:0005178">
    <property type="term" value="F:integrin binding"/>
    <property type="evidence" value="ECO:0007669"/>
    <property type="project" value="Ensembl"/>
</dbReference>
<dbReference type="GO" id="GO:0070374">
    <property type="term" value="P:positive regulation of ERK1 and ERK2 cascade"/>
    <property type="evidence" value="ECO:0007669"/>
    <property type="project" value="Ensembl"/>
</dbReference>
<dbReference type="Gene3D" id="2.80.10.50">
    <property type="match status" value="1"/>
</dbReference>
<evidence type="ECO:0000256" key="7">
    <source>
        <dbReference type="ARBA" id="ARBA00022620"/>
    </source>
</evidence>
<dbReference type="GO" id="GO:0010575">
    <property type="term" value="P:positive regulation of vascular endothelial growth factor production"/>
    <property type="evidence" value="ECO:0007669"/>
    <property type="project" value="Ensembl"/>
</dbReference>
<dbReference type="Pfam" id="PF00340">
    <property type="entry name" value="IL1"/>
    <property type="match status" value="1"/>
</dbReference>
<keyword evidence="7 11" id="KW-0666">Pyrogen</keyword>
<dbReference type="GO" id="GO:0070498">
    <property type="term" value="P:interleukin-1-mediated signaling pathway"/>
    <property type="evidence" value="ECO:0007669"/>
    <property type="project" value="Ensembl"/>
</dbReference>
<dbReference type="GO" id="GO:2001240">
    <property type="term" value="P:negative regulation of extrinsic apoptotic signaling pathway in absence of ligand"/>
    <property type="evidence" value="ECO:0007669"/>
    <property type="project" value="Ensembl"/>
</dbReference>
<dbReference type="GO" id="GO:0045766">
    <property type="term" value="P:positive regulation of angiogenesis"/>
    <property type="evidence" value="ECO:0007669"/>
    <property type="project" value="Ensembl"/>
</dbReference>
<dbReference type="InterPro" id="IPR008996">
    <property type="entry name" value="IL1/FGF"/>
</dbReference>
<comment type="subcellular location">
    <subcellularLocation>
        <location evidence="12">Cytoplasm</location>
        <location evidence="12">Cytosol</location>
    </subcellularLocation>
    <subcellularLocation>
        <location evidence="12">Secreted</location>
    </subcellularLocation>
    <subcellularLocation>
        <location evidence="1 12">Lysosome</location>
    </subcellularLocation>
    <subcellularLocation>
        <location evidence="2 12">Secreted</location>
        <location evidence="2 12">Extracellular exosome</location>
    </subcellularLocation>
    <text evidence="12">The precursor is cytosolic. In response to inflammasome-activating signals, such as ATP for NLRP3 inflammasome or bacterial flagellin for NLRC4 inflammasome, cleaved and secreted. Mature form is secreted and released in the extracellular milieu by passing through the gasdermin-D (GSDMD) pore. In contrast, the precursor form is not released, due to the presence of an acidic region that is proteolytically removed by CASP1 during maturation. The secretion is dependent on protein unfolding and facilitated by the cargo receptor TMED10.</text>
</comment>
<organism evidence="14 15">
    <name type="scientific">Jaculus jaculus</name>
    <name type="common">Lesser Egyptian jerboa</name>
    <dbReference type="NCBI Taxonomy" id="51337"/>
    <lineage>
        <taxon>Eukaryota</taxon>
        <taxon>Metazoa</taxon>
        <taxon>Chordata</taxon>
        <taxon>Craniata</taxon>
        <taxon>Vertebrata</taxon>
        <taxon>Euteleostomi</taxon>
        <taxon>Mammalia</taxon>
        <taxon>Eutheria</taxon>
        <taxon>Euarchontoglires</taxon>
        <taxon>Glires</taxon>
        <taxon>Rodentia</taxon>
        <taxon>Myomorpha</taxon>
        <taxon>Dipodoidea</taxon>
        <taxon>Dipodidae</taxon>
        <taxon>Dipodinae</taxon>
        <taxon>Jaculus</taxon>
    </lineage>
</organism>
<dbReference type="GO" id="GO:1901224">
    <property type="term" value="P:positive regulation of non-canonical NF-kappaB signal transduction"/>
    <property type="evidence" value="ECO:0007669"/>
    <property type="project" value="Ensembl"/>
</dbReference>
<dbReference type="GeneTree" id="ENSGT00950000182943"/>
<dbReference type="GO" id="GO:0046627">
    <property type="term" value="P:negative regulation of insulin receptor signaling pathway"/>
    <property type="evidence" value="ECO:0007669"/>
    <property type="project" value="Ensembl"/>
</dbReference>
<keyword evidence="6 11" id="KW-0964">Secreted</keyword>
<dbReference type="GO" id="GO:0034116">
    <property type="term" value="P:positive regulation of heterotypic cell-cell adhesion"/>
    <property type="evidence" value="ECO:0007669"/>
    <property type="project" value="Ensembl"/>
</dbReference>
<dbReference type="GO" id="GO:0050830">
    <property type="term" value="P:defense response to Gram-positive bacterium"/>
    <property type="evidence" value="ECO:0007669"/>
    <property type="project" value="Ensembl"/>
</dbReference>
<dbReference type="GO" id="GO:0051897">
    <property type="term" value="P:positive regulation of phosphatidylinositol 3-kinase/protein kinase B signal transduction"/>
    <property type="evidence" value="ECO:0007669"/>
    <property type="project" value="Ensembl"/>
</dbReference>
<comment type="subunit">
    <text evidence="12">Monomer. Interacts with MEFV.</text>
</comment>
<dbReference type="GO" id="GO:0019904">
    <property type="term" value="F:protein domain specific binding"/>
    <property type="evidence" value="ECO:0007669"/>
    <property type="project" value="Ensembl"/>
</dbReference>
<gene>
    <name evidence="14" type="primary">Il1b</name>
    <name evidence="12" type="synonym">IL1B</name>
</gene>
<dbReference type="GO" id="GO:0008285">
    <property type="term" value="P:negative regulation of cell population proliferation"/>
    <property type="evidence" value="ECO:0007669"/>
    <property type="project" value="Ensembl"/>
</dbReference>
<dbReference type="GO" id="GO:0010573">
    <property type="term" value="P:vascular endothelial growth factor production"/>
    <property type="evidence" value="ECO:0007669"/>
    <property type="project" value="Ensembl"/>
</dbReference>
<dbReference type="PRINTS" id="PR01357">
    <property type="entry name" value="INTRLEUKN1AB"/>
</dbReference>
<dbReference type="GO" id="GO:0005149">
    <property type="term" value="F:interleukin-1 receptor binding"/>
    <property type="evidence" value="ECO:0007669"/>
    <property type="project" value="UniProtKB-UniRule"/>
</dbReference>
<evidence type="ECO:0000256" key="5">
    <source>
        <dbReference type="ARBA" id="ARBA00022514"/>
    </source>
</evidence>
<dbReference type="GO" id="GO:0051044">
    <property type="term" value="P:positive regulation of membrane protein ectodomain proteolysis"/>
    <property type="evidence" value="ECO:0007669"/>
    <property type="project" value="Ensembl"/>
</dbReference>
<dbReference type="GO" id="GO:0043409">
    <property type="term" value="P:negative regulation of MAPK cascade"/>
    <property type="evidence" value="ECO:0007669"/>
    <property type="project" value="Ensembl"/>
</dbReference>
<dbReference type="GO" id="GO:1905075">
    <property type="term" value="P:positive regulation of tight junction disassembly"/>
    <property type="evidence" value="ECO:0007669"/>
    <property type="project" value="Ensembl"/>
</dbReference>
<dbReference type="GO" id="GO:0097192">
    <property type="term" value="P:extrinsic apoptotic signaling pathway in absence of ligand"/>
    <property type="evidence" value="ECO:0007669"/>
    <property type="project" value="Ensembl"/>
</dbReference>
<comment type="similarity">
    <text evidence="3 11">Belongs to the IL-1 family.</text>
</comment>
<evidence type="ECO:0000256" key="10">
    <source>
        <dbReference type="ARBA" id="ARBA00023246"/>
    </source>
</evidence>
<dbReference type="GO" id="GO:0010829">
    <property type="term" value="P:negative regulation of D-glucose transmembrane transport"/>
    <property type="evidence" value="ECO:0007669"/>
    <property type="project" value="Ensembl"/>
</dbReference>
<evidence type="ECO:0000256" key="12">
    <source>
        <dbReference type="RuleBase" id="RU364119"/>
    </source>
</evidence>
<dbReference type="GO" id="GO:0032725">
    <property type="term" value="P:positive regulation of granulocyte macrophage colony-stimulating factor production"/>
    <property type="evidence" value="ECO:0007669"/>
    <property type="project" value="Ensembl"/>
</dbReference>
<dbReference type="GO" id="GO:0010641">
    <property type="term" value="P:positive regulation of platelet-derived growth factor receptor signaling pathway"/>
    <property type="evidence" value="ECO:0007669"/>
    <property type="project" value="Ensembl"/>
</dbReference>
<dbReference type="GO" id="GO:0031394">
    <property type="term" value="P:positive regulation of prostaglandin biosynthetic process"/>
    <property type="evidence" value="ECO:0007669"/>
    <property type="project" value="Ensembl"/>
</dbReference>
<dbReference type="GO" id="GO:0045917">
    <property type="term" value="P:positive regulation of complement activation"/>
    <property type="evidence" value="ECO:0007669"/>
    <property type="project" value="Ensembl"/>
</dbReference>
<comment type="miscellaneous">
    <text evidence="12">IL1B production occurs in 2 steps, each being controlled by different stimuli. First, inflammatory signals, such as LPS, stimulate the synthesis and promote the accumulation of cytosolic stores of pro-IL1B (priming). Then additional signals are required for inflammasome assembly, leading to CASP1 activation, pro-IL1B processing and eventually secretion of the active cytokine. IL1B processing and secretion are temporarily associated.</text>
</comment>
<dbReference type="GO" id="GO:0005125">
    <property type="term" value="F:cytokine activity"/>
    <property type="evidence" value="ECO:0007669"/>
    <property type="project" value="UniProtKB-UniRule"/>
</dbReference>
<dbReference type="OMA" id="QKCLVMS"/>
<dbReference type="GO" id="GO:0048143">
    <property type="term" value="P:astrocyte activation"/>
    <property type="evidence" value="ECO:0007669"/>
    <property type="project" value="Ensembl"/>
</dbReference>
<dbReference type="GO" id="GO:0050996">
    <property type="term" value="P:positive regulation of lipid catabolic process"/>
    <property type="evidence" value="ECO:0007669"/>
    <property type="project" value="Ensembl"/>
</dbReference>
<dbReference type="SMART" id="SM00125">
    <property type="entry name" value="IL1"/>
    <property type="match status" value="1"/>
</dbReference>
<dbReference type="PRINTS" id="PR00264">
    <property type="entry name" value="INTERLEUKIN1"/>
</dbReference>
<dbReference type="GO" id="GO:0030213">
    <property type="term" value="P:hyaluronan biosynthetic process"/>
    <property type="evidence" value="ECO:0007669"/>
    <property type="project" value="Ensembl"/>
</dbReference>
<dbReference type="GO" id="GO:0050796">
    <property type="term" value="P:regulation of insulin secretion"/>
    <property type="evidence" value="ECO:0007669"/>
    <property type="project" value="Ensembl"/>
</dbReference>
<dbReference type="GO" id="GO:0071260">
    <property type="term" value="P:cellular response to mechanical stimulus"/>
    <property type="evidence" value="ECO:0007669"/>
    <property type="project" value="Ensembl"/>
</dbReference>
<dbReference type="GO" id="GO:0070164">
    <property type="term" value="P:negative regulation of adiponectin secretion"/>
    <property type="evidence" value="ECO:0007669"/>
    <property type="project" value="Ensembl"/>
</dbReference>
<dbReference type="GO" id="GO:0010744">
    <property type="term" value="P:positive regulation of macrophage derived foam cell differentiation"/>
    <property type="evidence" value="ECO:0007669"/>
    <property type="project" value="Ensembl"/>
</dbReference>
<dbReference type="AlphaFoldDB" id="A0A8C5K297"/>
<dbReference type="SUPFAM" id="SSF50353">
    <property type="entry name" value="Cytokine"/>
    <property type="match status" value="1"/>
</dbReference>
<dbReference type="GO" id="GO:0032729">
    <property type="term" value="P:positive regulation of type II interferon production"/>
    <property type="evidence" value="ECO:0007669"/>
    <property type="project" value="Ensembl"/>
</dbReference>
<reference evidence="14" key="2">
    <citation type="submission" date="2025-09" db="UniProtKB">
        <authorList>
            <consortium name="Ensembl"/>
        </authorList>
    </citation>
    <scope>IDENTIFICATION</scope>
</reference>
<evidence type="ECO:0000256" key="11">
    <source>
        <dbReference type="RuleBase" id="RU003753"/>
    </source>
</evidence>
<feature type="domain" description="Interleukin-1 propeptide" evidence="13">
    <location>
        <begin position="1"/>
        <end position="101"/>
    </location>
</feature>
<dbReference type="Ensembl" id="ENSJJAT00000008655.1">
    <property type="protein sequence ID" value="ENSJJAP00000003810.1"/>
    <property type="gene ID" value="ENSJJAG00000007645.1"/>
</dbReference>
<dbReference type="GO" id="GO:0050995">
    <property type="term" value="P:negative regulation of lipid catabolic process"/>
    <property type="evidence" value="ECO:0007669"/>
    <property type="project" value="Ensembl"/>
</dbReference>
<evidence type="ECO:0000256" key="1">
    <source>
        <dbReference type="ARBA" id="ARBA00004371"/>
    </source>
</evidence>
<dbReference type="PANTHER" id="PTHR10078">
    <property type="entry name" value="INTERLEUKIN-1 FAMILY MEMBER"/>
    <property type="match status" value="1"/>
</dbReference>
<dbReference type="GO" id="GO:0043123">
    <property type="term" value="P:positive regulation of canonical NF-kappaB signal transduction"/>
    <property type="evidence" value="ECO:0007669"/>
    <property type="project" value="Ensembl"/>
</dbReference>
<evidence type="ECO:0000256" key="6">
    <source>
        <dbReference type="ARBA" id="ARBA00022525"/>
    </source>
</evidence>
<sequence>MTAVPELTSNMMAFQSEENDLFFEADSPKMKRCSRDLEVSCLDEGIQLQVSQKHFNKSFRQVVSLIVAVEKLRQKPVSCSWAFQDDDLRTFLSFIFEEEPIICDTWDDDGYVCDAAVRHLNCRLRDEQQKCLVLSDPYELKALHLNGQNLNQEVVFSMSFVQGEDTNDKIPVALALRGKNLYLSCVMKEEKPTLQLESVDPKQYPKKKMEKRFVFNKTEIKNKVEFESAQFPNWYISTSQAEQRPVFLGKNSGQDIVDFSMEYVS</sequence>
<dbReference type="GO" id="GO:0033092">
    <property type="term" value="P:positive regulation of immature T cell proliferation in thymus"/>
    <property type="evidence" value="ECO:0007669"/>
    <property type="project" value="TreeGrafter"/>
</dbReference>
<reference evidence="14" key="1">
    <citation type="submission" date="2025-08" db="UniProtKB">
        <authorList>
            <consortium name="Ensembl"/>
        </authorList>
    </citation>
    <scope>IDENTIFICATION</scope>
</reference>
<dbReference type="GO" id="GO:0032757">
    <property type="term" value="P:positive regulation of interleukin-8 production"/>
    <property type="evidence" value="ECO:0007669"/>
    <property type="project" value="Ensembl"/>
</dbReference>
<dbReference type="GO" id="GO:0032755">
    <property type="term" value="P:positive regulation of interleukin-6 production"/>
    <property type="evidence" value="ECO:0007669"/>
    <property type="project" value="Ensembl"/>
</dbReference>
<dbReference type="GO" id="GO:0050691">
    <property type="term" value="P:regulation of defense response to virus by host"/>
    <property type="evidence" value="ECO:0007669"/>
    <property type="project" value="Ensembl"/>
</dbReference>
<dbReference type="GO" id="GO:0030335">
    <property type="term" value="P:positive regulation of cell migration"/>
    <property type="evidence" value="ECO:0007669"/>
    <property type="project" value="Ensembl"/>
</dbReference>
<dbReference type="GO" id="GO:0045944">
    <property type="term" value="P:positive regulation of transcription by RNA polymerase II"/>
    <property type="evidence" value="ECO:0007669"/>
    <property type="project" value="Ensembl"/>
</dbReference>
<dbReference type="GO" id="GO:0046330">
    <property type="term" value="P:positive regulation of JNK cascade"/>
    <property type="evidence" value="ECO:0007669"/>
    <property type="project" value="Ensembl"/>
</dbReference>
<dbReference type="GO" id="GO:0006955">
    <property type="term" value="P:immune response"/>
    <property type="evidence" value="ECO:0007669"/>
    <property type="project" value="InterPro"/>
</dbReference>
<dbReference type="InterPro" id="IPR003502">
    <property type="entry name" value="IL-1_propep"/>
</dbReference>
<proteinExistence type="inferred from homology"/>
<dbReference type="GO" id="GO:0005829">
    <property type="term" value="C:cytosol"/>
    <property type="evidence" value="ECO:0007669"/>
    <property type="project" value="UniProtKB-SubCell"/>
</dbReference>
<dbReference type="GO" id="GO:0071639">
    <property type="term" value="P:positive regulation of monocyte chemotactic protein-1 production"/>
    <property type="evidence" value="ECO:0007669"/>
    <property type="project" value="Ensembl"/>
</dbReference>
<dbReference type="CDD" id="cd23296">
    <property type="entry name" value="beta-trefoil_IL1B"/>
    <property type="match status" value="1"/>
</dbReference>
<dbReference type="GO" id="GO:0051781">
    <property type="term" value="P:positive regulation of cell division"/>
    <property type="evidence" value="ECO:0007669"/>
    <property type="project" value="UniProtKB-KW"/>
</dbReference>
<dbReference type="PANTHER" id="PTHR10078:SF30">
    <property type="entry name" value="INTERLEUKIN-1 BETA"/>
    <property type="match status" value="1"/>
</dbReference>
<keyword evidence="4 12" id="KW-0963">Cytoplasm</keyword>
<accession>A0A8C5K297</accession>
<evidence type="ECO:0000256" key="2">
    <source>
        <dbReference type="ARBA" id="ARBA00004550"/>
    </source>
</evidence>
<dbReference type="FunFam" id="2.80.10.50:FF:000027">
    <property type="entry name" value="Interleukin-1 beta"/>
    <property type="match status" value="1"/>
</dbReference>
<dbReference type="GO" id="GO:0070487">
    <property type="term" value="P:monocyte aggregation"/>
    <property type="evidence" value="ECO:0007669"/>
    <property type="project" value="Ensembl"/>
</dbReference>
<evidence type="ECO:0000259" key="13">
    <source>
        <dbReference type="Pfam" id="PF02394"/>
    </source>
</evidence>
<dbReference type="GO" id="GO:0071222">
    <property type="term" value="P:cellular response to lipopolysaccharide"/>
    <property type="evidence" value="ECO:0007669"/>
    <property type="project" value="TreeGrafter"/>
</dbReference>
<dbReference type="GO" id="GO:0005615">
    <property type="term" value="C:extracellular space"/>
    <property type="evidence" value="ECO:0007669"/>
    <property type="project" value="UniProtKB-KW"/>
</dbReference>
<keyword evidence="10 11" id="KW-0497">Mitogen</keyword>
<dbReference type="GO" id="GO:0032743">
    <property type="term" value="P:positive regulation of interleukin-2 production"/>
    <property type="evidence" value="ECO:0007669"/>
    <property type="project" value="Ensembl"/>
</dbReference>
<dbReference type="InterPro" id="IPR020877">
    <property type="entry name" value="IL-1_CS"/>
</dbReference>
<dbReference type="GO" id="GO:0060252">
    <property type="term" value="P:positive regulation of glial cell proliferation"/>
    <property type="evidence" value="ECO:0007669"/>
    <property type="project" value="Ensembl"/>
</dbReference>
<dbReference type="PROSITE" id="PS00253">
    <property type="entry name" value="INTERLEUKIN_1"/>
    <property type="match status" value="1"/>
</dbReference>
<dbReference type="GO" id="GO:1903140">
    <property type="term" value="P:regulation of establishment of endothelial barrier"/>
    <property type="evidence" value="ECO:0007669"/>
    <property type="project" value="Ensembl"/>
</dbReference>
<dbReference type="GO" id="GO:0050805">
    <property type="term" value="P:negative regulation of synaptic transmission"/>
    <property type="evidence" value="ECO:0007669"/>
    <property type="project" value="Ensembl"/>
</dbReference>
<keyword evidence="9 12" id="KW-0458">Lysosome</keyword>
<dbReference type="Pfam" id="PF02394">
    <property type="entry name" value="IL1_propep"/>
    <property type="match status" value="1"/>
</dbReference>
<keyword evidence="15" id="KW-1185">Reference proteome</keyword>
<dbReference type="GO" id="GO:0030141">
    <property type="term" value="C:secretory granule"/>
    <property type="evidence" value="ECO:0007669"/>
    <property type="project" value="Ensembl"/>
</dbReference>
<evidence type="ECO:0000256" key="3">
    <source>
        <dbReference type="ARBA" id="ARBA00010448"/>
    </source>
</evidence>
<evidence type="ECO:0000256" key="9">
    <source>
        <dbReference type="ARBA" id="ARBA00023228"/>
    </source>
</evidence>
<dbReference type="GO" id="GO:0009743">
    <property type="term" value="P:response to carbohydrate"/>
    <property type="evidence" value="ECO:0007669"/>
    <property type="project" value="Ensembl"/>
</dbReference>
<dbReference type="GO" id="GO:0007254">
    <property type="term" value="P:JNK cascade"/>
    <property type="evidence" value="ECO:0007669"/>
    <property type="project" value="Ensembl"/>
</dbReference>
<keyword evidence="8 11" id="KW-0395">Inflammatory response</keyword>
<evidence type="ECO:0000313" key="15">
    <source>
        <dbReference type="Proteomes" id="UP000694385"/>
    </source>
</evidence>
<dbReference type="GO" id="GO:1903597">
    <property type="term" value="P:negative regulation of gap junction assembly"/>
    <property type="evidence" value="ECO:0007669"/>
    <property type="project" value="Ensembl"/>
</dbReference>
<dbReference type="GO" id="GO:1900745">
    <property type="term" value="P:positive regulation of p38MAPK cascade"/>
    <property type="evidence" value="ECO:0007669"/>
    <property type="project" value="Ensembl"/>
</dbReference>
<dbReference type="PRINTS" id="PR01359">
    <property type="entry name" value="INTRLEUKIN1B"/>
</dbReference>